<gene>
    <name evidence="1" type="ORF">BJ982_001669</name>
</gene>
<sequence length="135" mass="14598">MSTPTITRQSVLRRAAELIQANGRNRETYYDHAQNEDDGVPVDRCRMCTAGALGFAAGADITTCMPFLEETGPLVVEAGRALIGHLGLNFSPELLSAETVISIIGHWNDDEHTTDQQVIDALNDTADALDEQEAA</sequence>
<keyword evidence="2" id="KW-1185">Reference proteome</keyword>
<accession>A0A7W7D4E4</accession>
<proteinExistence type="predicted"/>
<dbReference type="AlphaFoldDB" id="A0A7W7D4E4"/>
<comment type="caution">
    <text evidence="1">The sequence shown here is derived from an EMBL/GenBank/DDBJ whole genome shotgun (WGS) entry which is preliminary data.</text>
</comment>
<dbReference type="InterPro" id="IPR045677">
    <property type="entry name" value="DUF6197"/>
</dbReference>
<name>A0A7W7D4E4_9ACTN</name>
<dbReference type="Proteomes" id="UP000542210">
    <property type="component" value="Unassembled WGS sequence"/>
</dbReference>
<protein>
    <submittedName>
        <fullName evidence="1">Uncharacterized protein</fullName>
    </submittedName>
</protein>
<dbReference type="Pfam" id="PF19698">
    <property type="entry name" value="DUF6197"/>
    <property type="match status" value="1"/>
</dbReference>
<dbReference type="RefSeq" id="WP_184878056.1">
    <property type="nucleotide sequence ID" value="NZ_BOOV01000009.1"/>
</dbReference>
<reference evidence="1 2" key="1">
    <citation type="submission" date="2020-08" db="EMBL/GenBank/DDBJ databases">
        <title>Sequencing the genomes of 1000 actinobacteria strains.</title>
        <authorList>
            <person name="Klenk H.-P."/>
        </authorList>
    </citation>
    <scope>NUCLEOTIDE SEQUENCE [LARGE SCALE GENOMIC DNA]</scope>
    <source>
        <strain evidence="1 2">DSM 45784</strain>
    </source>
</reference>
<evidence type="ECO:0000313" key="2">
    <source>
        <dbReference type="Proteomes" id="UP000542210"/>
    </source>
</evidence>
<evidence type="ECO:0000313" key="1">
    <source>
        <dbReference type="EMBL" id="MBB4700125.1"/>
    </source>
</evidence>
<dbReference type="EMBL" id="JACHND010000001">
    <property type="protein sequence ID" value="MBB4700125.1"/>
    <property type="molecule type" value="Genomic_DNA"/>
</dbReference>
<organism evidence="1 2">
    <name type="scientific">Sphaerisporangium siamense</name>
    <dbReference type="NCBI Taxonomy" id="795645"/>
    <lineage>
        <taxon>Bacteria</taxon>
        <taxon>Bacillati</taxon>
        <taxon>Actinomycetota</taxon>
        <taxon>Actinomycetes</taxon>
        <taxon>Streptosporangiales</taxon>
        <taxon>Streptosporangiaceae</taxon>
        <taxon>Sphaerisporangium</taxon>
    </lineage>
</organism>